<evidence type="ECO:0000313" key="1">
    <source>
        <dbReference type="EMBL" id="KKK71764.1"/>
    </source>
</evidence>
<comment type="caution">
    <text evidence="1">The sequence shown here is derived from an EMBL/GenBank/DDBJ whole genome shotgun (WGS) entry which is preliminary data.</text>
</comment>
<protein>
    <submittedName>
        <fullName evidence="1">Uncharacterized protein</fullName>
    </submittedName>
</protein>
<gene>
    <name evidence="1" type="ORF">LCGC14_2910640</name>
</gene>
<organism evidence="1">
    <name type="scientific">marine sediment metagenome</name>
    <dbReference type="NCBI Taxonomy" id="412755"/>
    <lineage>
        <taxon>unclassified sequences</taxon>
        <taxon>metagenomes</taxon>
        <taxon>ecological metagenomes</taxon>
    </lineage>
</organism>
<name>A0A0F8ZZE0_9ZZZZ</name>
<feature type="non-terminal residue" evidence="1">
    <location>
        <position position="314"/>
    </location>
</feature>
<reference evidence="1" key="1">
    <citation type="journal article" date="2015" name="Nature">
        <title>Complex archaea that bridge the gap between prokaryotes and eukaryotes.</title>
        <authorList>
            <person name="Spang A."/>
            <person name="Saw J.H."/>
            <person name="Jorgensen S.L."/>
            <person name="Zaremba-Niedzwiedzka K."/>
            <person name="Martijn J."/>
            <person name="Lind A.E."/>
            <person name="van Eijk R."/>
            <person name="Schleper C."/>
            <person name="Guy L."/>
            <person name="Ettema T.J."/>
        </authorList>
    </citation>
    <scope>NUCLEOTIDE SEQUENCE</scope>
</reference>
<accession>A0A0F8ZZE0</accession>
<sequence length="314" mass="34722">MAIKENKAIIPIPVLGLDTSGPGPLIDRRATPDCQNVRIERTQIQKKEGYSELGSATTGDIVLLGEFDREGTKYFFRLSTLEFEWWNNPAAAWVNYTNGNLSGVVTQPCDFSTAKISGKNILVFTNYIDAIKKWLGSGNNIANLGGSPPKAKYLLGFNRFLLLGYIKDGADIYPERVQWPDYDDPESWTEGVASNAGSYDLDDGYEITGMIRLGNNAIVPKTDSIWVGYLTGDDRVWQFESVERRLGFLVGNTIKVIPGGLILGLSKHGIVQFNGLRAQIVAPGIFEDIRDNANPNNIVKAFAAIVAELHEYWL</sequence>
<dbReference type="AlphaFoldDB" id="A0A0F8ZZE0"/>
<proteinExistence type="predicted"/>
<dbReference type="EMBL" id="LAZR01057582">
    <property type="protein sequence ID" value="KKK71764.1"/>
    <property type="molecule type" value="Genomic_DNA"/>
</dbReference>